<proteinExistence type="predicted"/>
<sequence length="75" mass="8136">MKKALLISLLLSGSFAYAGTGGASDAILLYLAIIAVMSIITAVLHSIDFIRRIIRERKVRKLARPDDQTAGEHLA</sequence>
<gene>
    <name evidence="2" type="ORF">SDC9_33428</name>
</gene>
<protein>
    <submittedName>
        <fullName evidence="2">Uncharacterized protein</fullName>
    </submittedName>
</protein>
<comment type="caution">
    <text evidence="2">The sequence shown here is derived from an EMBL/GenBank/DDBJ whole genome shotgun (WGS) entry which is preliminary data.</text>
</comment>
<keyword evidence="1" id="KW-1133">Transmembrane helix</keyword>
<feature type="transmembrane region" description="Helical" evidence="1">
    <location>
        <begin position="26"/>
        <end position="50"/>
    </location>
</feature>
<reference evidence="2" key="1">
    <citation type="submission" date="2019-08" db="EMBL/GenBank/DDBJ databases">
        <authorList>
            <person name="Kucharzyk K."/>
            <person name="Murdoch R.W."/>
            <person name="Higgins S."/>
            <person name="Loffler F."/>
        </authorList>
    </citation>
    <scope>NUCLEOTIDE SEQUENCE</scope>
</reference>
<keyword evidence="1" id="KW-0812">Transmembrane</keyword>
<organism evidence="2">
    <name type="scientific">bioreactor metagenome</name>
    <dbReference type="NCBI Taxonomy" id="1076179"/>
    <lineage>
        <taxon>unclassified sequences</taxon>
        <taxon>metagenomes</taxon>
        <taxon>ecological metagenomes</taxon>
    </lineage>
</organism>
<accession>A0A644V7W9</accession>
<evidence type="ECO:0000256" key="1">
    <source>
        <dbReference type="SAM" id="Phobius"/>
    </source>
</evidence>
<name>A0A644V7W9_9ZZZZ</name>
<dbReference type="AlphaFoldDB" id="A0A644V7W9"/>
<dbReference type="EMBL" id="VSSQ01000238">
    <property type="protein sequence ID" value="MPL87428.1"/>
    <property type="molecule type" value="Genomic_DNA"/>
</dbReference>
<keyword evidence="1" id="KW-0472">Membrane</keyword>
<evidence type="ECO:0000313" key="2">
    <source>
        <dbReference type="EMBL" id="MPL87428.1"/>
    </source>
</evidence>